<keyword evidence="3" id="KW-1185">Reference proteome</keyword>
<sequence length="291" mass="30387">MLPSMHRLLGAALSASALLQTATADDRPGLNRRQSGLNAASVSTADFKSRFEESGIVPEVIAALDPAVSFYAAYQSDSGQDALLVPGSSLTVAEANFPFEFSVENLNNATNITSTTRYLIYLLDADAPSRDDPNARNLRHYLAGNYTISSTTSSLLPTAQRLFLPTANANPFTQFQPPAPAPNTGVHRFVYALYTQPPNFNTANFDIVGMSTETSNWSLPDWRMQLGLGPAIGATFFSIDTGANGGQGTSGNVDTQAGGGGGGGATPAGADANVPPYAYALALAGTLLALM</sequence>
<dbReference type="Proteomes" id="UP001187682">
    <property type="component" value="Unassembled WGS sequence"/>
</dbReference>
<feature type="signal peptide" evidence="1">
    <location>
        <begin position="1"/>
        <end position="24"/>
    </location>
</feature>
<evidence type="ECO:0000256" key="1">
    <source>
        <dbReference type="SAM" id="SignalP"/>
    </source>
</evidence>
<name>A0AAE8SXI7_9PEZI</name>
<evidence type="ECO:0000313" key="2">
    <source>
        <dbReference type="EMBL" id="SPO03992.1"/>
    </source>
</evidence>
<dbReference type="InterPro" id="IPR036610">
    <property type="entry name" value="PEBP-like_sf"/>
</dbReference>
<dbReference type="InterPro" id="IPR008914">
    <property type="entry name" value="PEBP"/>
</dbReference>
<accession>A0AAE8SXI7</accession>
<evidence type="ECO:0008006" key="4">
    <source>
        <dbReference type="Google" id="ProtNLM"/>
    </source>
</evidence>
<dbReference type="CDD" id="cd00866">
    <property type="entry name" value="PEBP_euk"/>
    <property type="match status" value="1"/>
</dbReference>
<gene>
    <name evidence="2" type="ORF">DNG_06675</name>
</gene>
<dbReference type="PANTHER" id="PTHR11362:SF82">
    <property type="entry name" value="PHOSPHATIDYLETHANOLAMINE-BINDING PROTEIN 4"/>
    <property type="match status" value="1"/>
</dbReference>
<dbReference type="EMBL" id="ONZQ02000009">
    <property type="protein sequence ID" value="SPO03992.1"/>
    <property type="molecule type" value="Genomic_DNA"/>
</dbReference>
<feature type="chain" id="PRO_5042262442" description="PEBP-like protein" evidence="1">
    <location>
        <begin position="25"/>
        <end position="291"/>
    </location>
</feature>
<reference evidence="2" key="1">
    <citation type="submission" date="2018-03" db="EMBL/GenBank/DDBJ databases">
        <authorList>
            <person name="Guldener U."/>
        </authorList>
    </citation>
    <scope>NUCLEOTIDE SEQUENCE</scope>
</reference>
<dbReference type="SUPFAM" id="SSF49777">
    <property type="entry name" value="PEBP-like"/>
    <property type="match status" value="1"/>
</dbReference>
<keyword evidence="1" id="KW-0732">Signal</keyword>
<dbReference type="PANTHER" id="PTHR11362">
    <property type="entry name" value="PHOSPHATIDYLETHANOLAMINE-BINDING PROTEIN"/>
    <property type="match status" value="1"/>
</dbReference>
<dbReference type="Pfam" id="PF01161">
    <property type="entry name" value="PBP"/>
    <property type="match status" value="1"/>
</dbReference>
<comment type="caution">
    <text evidence="2">The sequence shown here is derived from an EMBL/GenBank/DDBJ whole genome shotgun (WGS) entry which is preliminary data.</text>
</comment>
<dbReference type="Gene3D" id="3.90.280.10">
    <property type="entry name" value="PEBP-like"/>
    <property type="match status" value="1"/>
</dbReference>
<proteinExistence type="predicted"/>
<organism evidence="2 3">
    <name type="scientific">Cephalotrichum gorgonifer</name>
    <dbReference type="NCBI Taxonomy" id="2041049"/>
    <lineage>
        <taxon>Eukaryota</taxon>
        <taxon>Fungi</taxon>
        <taxon>Dikarya</taxon>
        <taxon>Ascomycota</taxon>
        <taxon>Pezizomycotina</taxon>
        <taxon>Sordariomycetes</taxon>
        <taxon>Hypocreomycetidae</taxon>
        <taxon>Microascales</taxon>
        <taxon>Microascaceae</taxon>
        <taxon>Cephalotrichum</taxon>
    </lineage>
</organism>
<dbReference type="InterPro" id="IPR035810">
    <property type="entry name" value="PEBP_euk"/>
</dbReference>
<dbReference type="AlphaFoldDB" id="A0AAE8SXI7"/>
<evidence type="ECO:0000313" key="3">
    <source>
        <dbReference type="Proteomes" id="UP001187682"/>
    </source>
</evidence>
<protein>
    <recommendedName>
        <fullName evidence="4">PEBP-like protein</fullName>
    </recommendedName>
</protein>